<accession>A0A0A9DVS9</accession>
<dbReference type="AlphaFoldDB" id="A0A0A9DVS9"/>
<organism evidence="1">
    <name type="scientific">Arundo donax</name>
    <name type="common">Giant reed</name>
    <name type="synonym">Donax arundinaceus</name>
    <dbReference type="NCBI Taxonomy" id="35708"/>
    <lineage>
        <taxon>Eukaryota</taxon>
        <taxon>Viridiplantae</taxon>
        <taxon>Streptophyta</taxon>
        <taxon>Embryophyta</taxon>
        <taxon>Tracheophyta</taxon>
        <taxon>Spermatophyta</taxon>
        <taxon>Magnoliopsida</taxon>
        <taxon>Liliopsida</taxon>
        <taxon>Poales</taxon>
        <taxon>Poaceae</taxon>
        <taxon>PACMAD clade</taxon>
        <taxon>Arundinoideae</taxon>
        <taxon>Arundineae</taxon>
        <taxon>Arundo</taxon>
    </lineage>
</organism>
<name>A0A0A9DVS9_ARUDO</name>
<dbReference type="EMBL" id="GBRH01205979">
    <property type="protein sequence ID" value="JAD91916.1"/>
    <property type="molecule type" value="Transcribed_RNA"/>
</dbReference>
<reference evidence="1" key="1">
    <citation type="submission" date="2014-09" db="EMBL/GenBank/DDBJ databases">
        <authorList>
            <person name="Magalhaes I.L.F."/>
            <person name="Oliveira U."/>
            <person name="Santos F.R."/>
            <person name="Vidigal T.H.D.A."/>
            <person name="Brescovit A.D."/>
            <person name="Santos A.J."/>
        </authorList>
    </citation>
    <scope>NUCLEOTIDE SEQUENCE</scope>
    <source>
        <tissue evidence="1">Shoot tissue taken approximately 20 cm above the soil surface</tissue>
    </source>
</reference>
<sequence length="26" mass="2938">MLGTEITTDNLTNRYQNLKVGVLICK</sequence>
<evidence type="ECO:0000313" key="1">
    <source>
        <dbReference type="EMBL" id="JAD91916.1"/>
    </source>
</evidence>
<proteinExistence type="predicted"/>
<reference evidence="1" key="2">
    <citation type="journal article" date="2015" name="Data Brief">
        <title>Shoot transcriptome of the giant reed, Arundo donax.</title>
        <authorList>
            <person name="Barrero R.A."/>
            <person name="Guerrero F.D."/>
            <person name="Moolhuijzen P."/>
            <person name="Goolsby J.A."/>
            <person name="Tidwell J."/>
            <person name="Bellgard S.E."/>
            <person name="Bellgard M.I."/>
        </authorList>
    </citation>
    <scope>NUCLEOTIDE SEQUENCE</scope>
    <source>
        <tissue evidence="1">Shoot tissue taken approximately 20 cm above the soil surface</tissue>
    </source>
</reference>
<protein>
    <submittedName>
        <fullName evidence="1">Uncharacterized protein</fullName>
    </submittedName>
</protein>